<sequence>MNRTVRCAIAAAVIAAGFTVTAHAERANRGNPKLEYFDQSVDQMIYDFMEEKHVSGITMAIVQAPYIPRVAGYGESDVQKGLLASSDTLWSIGPITQGYTAIAIMQLVEAGKMALNDPIGKYVADLPASWKGLTVMELMQHATGLPDYRRAPGFDASHDYSPQELLKSVRDEPLAFKPGTQVSESATNFLLLGLAIEKASGMSYHDMIWNGQIKPLHLTHTMFAEDFPSMTQQDPVEKNGNWHSRFTKDAAYINPTEPATGYVRKNGQSIPVKRNSTSSLFAFGSLWASAEDVSFWDIALAGDTIVKEQAHRDLIYKPTTLPNGTVVPAVAGWQFTAHKGFMDIKGSVPGFSAYLSRFTDKDELVCVTVLANEQNVDLTELSRRIAAAYDVTLGSGVNPKAQETYASVFDVNETTARLEQNIKAAGGKIFASLDQQANGSQAGLSLRPTRVIIFGNPKAGTKVMQGSVAAAADLPLRIAIWKDDFNETWIGFENLDALAKRDGVKDTALIGQMKAAVEEIVRKSANVYQ</sequence>
<dbReference type="Gene3D" id="3.30.310.70">
    <property type="entry name" value="TT1751-like domain"/>
    <property type="match status" value="1"/>
</dbReference>
<dbReference type="PANTHER" id="PTHR46825:SF9">
    <property type="entry name" value="BETA-LACTAMASE-RELATED DOMAIN-CONTAINING PROTEIN"/>
    <property type="match status" value="1"/>
</dbReference>
<dbReference type="CDD" id="cd14797">
    <property type="entry name" value="DUF302"/>
    <property type="match status" value="1"/>
</dbReference>
<accession>A0ABX8V0E1</accession>
<dbReference type="Gene3D" id="3.40.710.10">
    <property type="entry name" value="DD-peptidase/beta-lactamase superfamily"/>
    <property type="match status" value="1"/>
</dbReference>
<feature type="domain" description="DUF302" evidence="3">
    <location>
        <begin position="434"/>
        <end position="493"/>
    </location>
</feature>
<dbReference type="InterPro" id="IPR005180">
    <property type="entry name" value="DUF302"/>
</dbReference>
<dbReference type="InterPro" id="IPR001466">
    <property type="entry name" value="Beta-lactam-related"/>
</dbReference>
<dbReference type="PANTHER" id="PTHR46825">
    <property type="entry name" value="D-ALANYL-D-ALANINE-CARBOXYPEPTIDASE/ENDOPEPTIDASE AMPH"/>
    <property type="match status" value="1"/>
</dbReference>
<evidence type="ECO:0000259" key="3">
    <source>
        <dbReference type="Pfam" id="PF03625"/>
    </source>
</evidence>
<dbReference type="InterPro" id="IPR012338">
    <property type="entry name" value="Beta-lactam/transpept-like"/>
</dbReference>
<dbReference type="Pfam" id="PF03625">
    <property type="entry name" value="DUF302"/>
    <property type="match status" value="1"/>
</dbReference>
<dbReference type="Pfam" id="PF00144">
    <property type="entry name" value="Beta-lactamase"/>
    <property type="match status" value="1"/>
</dbReference>
<proteinExistence type="predicted"/>
<dbReference type="InterPro" id="IPR035923">
    <property type="entry name" value="TT1751-like_sf"/>
</dbReference>
<dbReference type="Proteomes" id="UP000826462">
    <property type="component" value="Chromosome 2"/>
</dbReference>
<dbReference type="RefSeq" id="WP_219802590.1">
    <property type="nucleotide sequence ID" value="NZ_CP080096.1"/>
</dbReference>
<protein>
    <submittedName>
        <fullName evidence="4">Serine hydrolase</fullName>
    </submittedName>
</protein>
<feature type="chain" id="PRO_5045266215" evidence="1">
    <location>
        <begin position="25"/>
        <end position="529"/>
    </location>
</feature>
<dbReference type="EMBL" id="CP080096">
    <property type="protein sequence ID" value="QYD73047.1"/>
    <property type="molecule type" value="Genomic_DNA"/>
</dbReference>
<feature type="signal peptide" evidence="1">
    <location>
        <begin position="1"/>
        <end position="24"/>
    </location>
</feature>
<organism evidence="4 5">
    <name type="scientific">Paraburkholderia edwinii</name>
    <dbReference type="NCBI Taxonomy" id="2861782"/>
    <lineage>
        <taxon>Bacteria</taxon>
        <taxon>Pseudomonadati</taxon>
        <taxon>Pseudomonadota</taxon>
        <taxon>Betaproteobacteria</taxon>
        <taxon>Burkholderiales</taxon>
        <taxon>Burkholderiaceae</taxon>
        <taxon>Paraburkholderia</taxon>
    </lineage>
</organism>
<feature type="domain" description="Beta-lactamase-related" evidence="2">
    <location>
        <begin position="41"/>
        <end position="388"/>
    </location>
</feature>
<keyword evidence="4" id="KW-0378">Hydrolase</keyword>
<evidence type="ECO:0000313" key="5">
    <source>
        <dbReference type="Proteomes" id="UP000826462"/>
    </source>
</evidence>
<dbReference type="GO" id="GO:0016787">
    <property type="term" value="F:hydrolase activity"/>
    <property type="evidence" value="ECO:0007669"/>
    <property type="project" value="UniProtKB-KW"/>
</dbReference>
<evidence type="ECO:0000256" key="1">
    <source>
        <dbReference type="SAM" id="SignalP"/>
    </source>
</evidence>
<reference evidence="4 5" key="1">
    <citation type="submission" date="2021-07" db="EMBL/GenBank/DDBJ databases">
        <title>Paraburkholderia edwinii protects Aspergillus sp. from phenazines by acting as a toxin sponge.</title>
        <authorList>
            <person name="Dahlstrom K.M."/>
            <person name="Newman D.K."/>
        </authorList>
    </citation>
    <scope>NUCLEOTIDE SEQUENCE [LARGE SCALE GENOMIC DNA]</scope>
    <source>
        <strain evidence="4 5">Pe01</strain>
    </source>
</reference>
<evidence type="ECO:0000313" key="4">
    <source>
        <dbReference type="EMBL" id="QYD73047.1"/>
    </source>
</evidence>
<dbReference type="InterPro" id="IPR050491">
    <property type="entry name" value="AmpC-like"/>
</dbReference>
<evidence type="ECO:0000259" key="2">
    <source>
        <dbReference type="Pfam" id="PF00144"/>
    </source>
</evidence>
<dbReference type="SUPFAM" id="SSF103247">
    <property type="entry name" value="TT1751-like"/>
    <property type="match status" value="1"/>
</dbReference>
<gene>
    <name evidence="4" type="ORF">KZJ38_25585</name>
</gene>
<keyword evidence="5" id="KW-1185">Reference proteome</keyword>
<dbReference type="SUPFAM" id="SSF56601">
    <property type="entry name" value="beta-lactamase/transpeptidase-like"/>
    <property type="match status" value="1"/>
</dbReference>
<keyword evidence="1" id="KW-0732">Signal</keyword>
<name>A0ABX8V0E1_9BURK</name>